<keyword evidence="4 9" id="KW-0732">Signal</keyword>
<dbReference type="CDD" id="cd13752">
    <property type="entry name" value="TGF_beta_INHB"/>
    <property type="match status" value="1"/>
</dbReference>
<keyword evidence="5 8" id="KW-0339">Growth factor</keyword>
<dbReference type="Proteomes" id="UP000494040">
    <property type="component" value="Unassembled WGS sequence"/>
</dbReference>
<evidence type="ECO:0000256" key="3">
    <source>
        <dbReference type="ARBA" id="ARBA00022525"/>
    </source>
</evidence>
<dbReference type="PRINTS" id="PR00669">
    <property type="entry name" value="INHIBINA"/>
</dbReference>
<sequence>MSVWTTTSWVAVLFVLAATARHRHPHYPTTTISVANFGVWEDKRKYPNFSHWPEEEVDKGGTMCPNCLLRNEEEGKYYDRSEAIRLEAIKHQILSKLGLRARPNVSGASMPRDLVLETLYRANDGPNVSNNSPTSKKFNDDHDMGRDDFFATTSEIITFPEPGPRLNGQRLIEFLPPGEGPDLRVKSAVLWVRLEQRSYSPPRNVTLWVIRLTAHHLPNTTQLSGKDFNAYTEVVSSARVSTIGWHKLDLQTAVTEWYSRKGSRKLSLLIDCSGCGSAVAPALFQSGRSNKPYLVVRTEPAQTRRVRRTALECSGAPRGHCCKQQFYVNFKEIGWDDWVIAPGGYFANYCRGDCNRHRTPDTYLNYHTHIMEEFRKKDLVVGLQPCCSPIRFSPATLIYYTPEKNIVKTDLPKMVIEECGCP</sequence>
<comment type="similarity">
    <text evidence="2 8">Belongs to the TGF-beta family.</text>
</comment>
<keyword evidence="12" id="KW-1185">Reference proteome</keyword>
<dbReference type="GO" id="GO:0005615">
    <property type="term" value="C:extracellular space"/>
    <property type="evidence" value="ECO:0007669"/>
    <property type="project" value="TreeGrafter"/>
</dbReference>
<keyword evidence="6" id="KW-1015">Disulfide bond</keyword>
<dbReference type="InterPro" id="IPR029034">
    <property type="entry name" value="Cystine-knot_cytokine"/>
</dbReference>
<dbReference type="Pfam" id="PF00019">
    <property type="entry name" value="TGF_beta"/>
    <property type="match status" value="1"/>
</dbReference>
<evidence type="ECO:0000256" key="7">
    <source>
        <dbReference type="ARBA" id="ARBA00023180"/>
    </source>
</evidence>
<dbReference type="EnsemblMetazoa" id="XM_014397465.2">
    <property type="protein sequence ID" value="XP_014252951.2"/>
    <property type="gene ID" value="LOC106668571"/>
</dbReference>
<evidence type="ECO:0000256" key="5">
    <source>
        <dbReference type="ARBA" id="ARBA00023030"/>
    </source>
</evidence>
<accession>A0A8I6TFS0</accession>
<dbReference type="Gene3D" id="2.60.120.970">
    <property type="match status" value="1"/>
</dbReference>
<keyword evidence="3" id="KW-0964">Secreted</keyword>
<dbReference type="InterPro" id="IPR017948">
    <property type="entry name" value="TGFb_CS"/>
</dbReference>
<dbReference type="SMART" id="SM00204">
    <property type="entry name" value="TGFB"/>
    <property type="match status" value="1"/>
</dbReference>
<protein>
    <recommendedName>
        <fullName evidence="10">TGF-beta family profile domain-containing protein</fullName>
    </recommendedName>
</protein>
<dbReference type="InterPro" id="IPR001839">
    <property type="entry name" value="TGF-b_C"/>
</dbReference>
<evidence type="ECO:0000256" key="6">
    <source>
        <dbReference type="ARBA" id="ARBA00023157"/>
    </source>
</evidence>
<keyword evidence="7" id="KW-0325">Glycoprotein</keyword>
<dbReference type="InterPro" id="IPR015615">
    <property type="entry name" value="TGF-beta-rel"/>
</dbReference>
<dbReference type="GO" id="GO:0005125">
    <property type="term" value="F:cytokine activity"/>
    <property type="evidence" value="ECO:0007669"/>
    <property type="project" value="TreeGrafter"/>
</dbReference>
<evidence type="ECO:0000256" key="9">
    <source>
        <dbReference type="SAM" id="SignalP"/>
    </source>
</evidence>
<feature type="domain" description="TGF-beta family profile" evidence="10">
    <location>
        <begin position="305"/>
        <end position="422"/>
    </location>
</feature>
<dbReference type="RefSeq" id="XP_014252951.2">
    <property type="nucleotide sequence ID" value="XM_014397465.2"/>
</dbReference>
<dbReference type="OrthoDB" id="6516235at2759"/>
<name>A0A8I6TFS0_CIMLE</name>
<evidence type="ECO:0000259" key="10">
    <source>
        <dbReference type="PROSITE" id="PS51362"/>
    </source>
</evidence>
<feature type="chain" id="PRO_5035196945" description="TGF-beta family profile domain-containing protein" evidence="9">
    <location>
        <begin position="21"/>
        <end position="422"/>
    </location>
</feature>
<dbReference type="AlphaFoldDB" id="A0A8I6TFS0"/>
<comment type="subcellular location">
    <subcellularLocation>
        <location evidence="1">Secreted</location>
    </subcellularLocation>
</comment>
<evidence type="ECO:0000256" key="1">
    <source>
        <dbReference type="ARBA" id="ARBA00004613"/>
    </source>
</evidence>
<dbReference type="PROSITE" id="PS51362">
    <property type="entry name" value="TGF_BETA_2"/>
    <property type="match status" value="1"/>
</dbReference>
<dbReference type="CTD" id="43826"/>
<proteinExistence type="inferred from homology"/>
<evidence type="ECO:0000256" key="4">
    <source>
        <dbReference type="ARBA" id="ARBA00022729"/>
    </source>
</evidence>
<dbReference type="GO" id="GO:0008083">
    <property type="term" value="F:growth factor activity"/>
    <property type="evidence" value="ECO:0007669"/>
    <property type="project" value="UniProtKB-KW"/>
</dbReference>
<evidence type="ECO:0000256" key="8">
    <source>
        <dbReference type="RuleBase" id="RU000354"/>
    </source>
</evidence>
<dbReference type="PROSITE" id="PS00250">
    <property type="entry name" value="TGF_BETA_1"/>
    <property type="match status" value="1"/>
</dbReference>
<dbReference type="KEGG" id="clec:106668571"/>
<organism evidence="11 12">
    <name type="scientific">Cimex lectularius</name>
    <name type="common">Bed bug</name>
    <name type="synonym">Acanthia lectularia</name>
    <dbReference type="NCBI Taxonomy" id="79782"/>
    <lineage>
        <taxon>Eukaryota</taxon>
        <taxon>Metazoa</taxon>
        <taxon>Ecdysozoa</taxon>
        <taxon>Arthropoda</taxon>
        <taxon>Hexapoda</taxon>
        <taxon>Insecta</taxon>
        <taxon>Pterygota</taxon>
        <taxon>Neoptera</taxon>
        <taxon>Paraneoptera</taxon>
        <taxon>Hemiptera</taxon>
        <taxon>Heteroptera</taxon>
        <taxon>Panheteroptera</taxon>
        <taxon>Cimicomorpha</taxon>
        <taxon>Cimicidae</taxon>
        <taxon>Cimex</taxon>
    </lineage>
</organism>
<evidence type="ECO:0000313" key="11">
    <source>
        <dbReference type="EnsemblMetazoa" id="XP_014252951.2"/>
    </source>
</evidence>
<reference evidence="11" key="1">
    <citation type="submission" date="2022-01" db="UniProtKB">
        <authorList>
            <consortium name="EnsemblMetazoa"/>
        </authorList>
    </citation>
    <scope>IDENTIFICATION</scope>
</reference>
<dbReference type="FunFam" id="2.10.90.10:FF:000005">
    <property type="entry name" value="Inhibin beta A chain"/>
    <property type="match status" value="1"/>
</dbReference>
<dbReference type="GeneID" id="106668571"/>
<dbReference type="PANTHER" id="PTHR11848">
    <property type="entry name" value="TGF-BETA FAMILY"/>
    <property type="match status" value="1"/>
</dbReference>
<feature type="signal peptide" evidence="9">
    <location>
        <begin position="1"/>
        <end position="20"/>
    </location>
</feature>
<dbReference type="Gene3D" id="2.10.90.10">
    <property type="entry name" value="Cystine-knot cytokines"/>
    <property type="match status" value="1"/>
</dbReference>
<dbReference type="OMA" id="GKEEHAH"/>
<dbReference type="PANTHER" id="PTHR11848:SF309">
    <property type="entry name" value="INHIBIN BETA CHAIN"/>
    <property type="match status" value="1"/>
</dbReference>
<dbReference type="SUPFAM" id="SSF57501">
    <property type="entry name" value="Cystine-knot cytokines"/>
    <property type="match status" value="1"/>
</dbReference>
<evidence type="ECO:0000256" key="2">
    <source>
        <dbReference type="ARBA" id="ARBA00006656"/>
    </source>
</evidence>
<evidence type="ECO:0000313" key="12">
    <source>
        <dbReference type="Proteomes" id="UP000494040"/>
    </source>
</evidence>